<dbReference type="Proteomes" id="UP000003246">
    <property type="component" value="Unassembled WGS sequence"/>
</dbReference>
<accession>E5WYI6</accession>
<dbReference type="RefSeq" id="WP_004293971.1">
    <property type="nucleotide sequence ID" value="NZ_GL622541.1"/>
</dbReference>
<dbReference type="GO" id="GO:0016139">
    <property type="term" value="P:glycoside catabolic process"/>
    <property type="evidence" value="ECO:0007669"/>
    <property type="project" value="TreeGrafter"/>
</dbReference>
<protein>
    <recommendedName>
        <fullName evidence="3">alpha-L-fucosidase</fullName>
        <ecNumber evidence="3">3.2.1.51</ecNumber>
    </recommendedName>
</protein>
<evidence type="ECO:0000259" key="7">
    <source>
        <dbReference type="Pfam" id="PF01120"/>
    </source>
</evidence>
<dbReference type="InterPro" id="IPR016286">
    <property type="entry name" value="FUC_metazoa-typ"/>
</dbReference>
<keyword evidence="5" id="KW-0378">Hydrolase</keyword>
<name>E5WYI6_9BACE</name>
<dbReference type="AlphaFoldDB" id="E5WYI6"/>
<organism evidence="8 9">
    <name type="scientific">Bacteroides eggerthii 1_2_48FAA</name>
    <dbReference type="NCBI Taxonomy" id="665953"/>
    <lineage>
        <taxon>Bacteria</taxon>
        <taxon>Pseudomonadati</taxon>
        <taxon>Bacteroidota</taxon>
        <taxon>Bacteroidia</taxon>
        <taxon>Bacteroidales</taxon>
        <taxon>Bacteroidaceae</taxon>
        <taxon>Bacteroides</taxon>
    </lineage>
</organism>
<sequence length="304" mass="34483">MEQGWPNPDAEKIDAYTAAHNGSWDPVQQARTMEEYTDSVAIPQIKELLKNYGDVAVIWWDTPSGPPTLARKINEVIKKYPHIITNDRLVRNEEDITGDYKTPEQAIPTEKQLDGTDWETCMTLNNSWGYQCRGVVWKSPQTLITNLIDIVSKGGNFLLNIGPAPDGSIPEGNIQRLDTIGKWMKKYGNSIYGTERCKVKKPDFGYCTQKVIANKTHVYLHVIEWPEDGELLFRLYQTASSARLLHNGQILNFENTHDGIYINVPSKAPDNIASVIELTFDCILPRYPIKPMNKNNYDIIDGNN</sequence>
<dbReference type="Gene3D" id="2.60.40.1180">
    <property type="entry name" value="Golgi alpha-mannosidase II"/>
    <property type="match status" value="1"/>
</dbReference>
<dbReference type="HOGENOM" id="CLU_914164_0_0_10"/>
<dbReference type="Gene3D" id="3.20.20.80">
    <property type="entry name" value="Glycosidases"/>
    <property type="match status" value="1"/>
</dbReference>
<dbReference type="SMART" id="SM00812">
    <property type="entry name" value="Alpha_L_fucos"/>
    <property type="match status" value="1"/>
</dbReference>
<feature type="domain" description="Glycoside hydrolase family 29 N-terminal" evidence="7">
    <location>
        <begin position="27"/>
        <end position="189"/>
    </location>
</feature>
<dbReference type="InterPro" id="IPR017853">
    <property type="entry name" value="GH"/>
</dbReference>
<evidence type="ECO:0000256" key="4">
    <source>
        <dbReference type="ARBA" id="ARBA00022729"/>
    </source>
</evidence>
<comment type="caution">
    <text evidence="8">The sequence shown here is derived from an EMBL/GenBank/DDBJ whole genome shotgun (WGS) entry which is preliminary data.</text>
</comment>
<dbReference type="PANTHER" id="PTHR10030">
    <property type="entry name" value="ALPHA-L-FUCOSIDASE"/>
    <property type="match status" value="1"/>
</dbReference>
<dbReference type="SUPFAM" id="SSF51445">
    <property type="entry name" value="(Trans)glycosidases"/>
    <property type="match status" value="1"/>
</dbReference>
<evidence type="ECO:0000256" key="5">
    <source>
        <dbReference type="ARBA" id="ARBA00022801"/>
    </source>
</evidence>
<dbReference type="GO" id="GO:0004560">
    <property type="term" value="F:alpha-L-fucosidase activity"/>
    <property type="evidence" value="ECO:0007669"/>
    <property type="project" value="InterPro"/>
</dbReference>
<comment type="similarity">
    <text evidence="2">Belongs to the glycosyl hydrolase 29 family.</text>
</comment>
<evidence type="ECO:0000313" key="9">
    <source>
        <dbReference type="Proteomes" id="UP000003246"/>
    </source>
</evidence>
<proteinExistence type="inferred from homology"/>
<dbReference type="Pfam" id="PF01120">
    <property type="entry name" value="Alpha_L_fucos"/>
    <property type="match status" value="1"/>
</dbReference>
<dbReference type="InterPro" id="IPR057739">
    <property type="entry name" value="Glyco_hydro_29_N"/>
</dbReference>
<gene>
    <name evidence="8" type="ORF">HMPREF1016_01773</name>
</gene>
<keyword evidence="6" id="KW-0326">Glycosidase</keyword>
<reference evidence="8 9" key="1">
    <citation type="submission" date="2010-10" db="EMBL/GenBank/DDBJ databases">
        <title>The Genome Sequence of Bacteroides eggerthii strain 1_2_48FAA.</title>
        <authorList>
            <consortium name="The Broad Institute Genome Sequencing Platform"/>
            <person name="Ward D."/>
            <person name="Earl A."/>
            <person name="Feldgarden M."/>
            <person name="Young S.K."/>
            <person name="Gargeya S."/>
            <person name="Zeng Q."/>
            <person name="Alvarado L."/>
            <person name="Berlin A."/>
            <person name="Bochicchio J."/>
            <person name="Chapman S.B."/>
            <person name="Chen Z."/>
            <person name="Freedman E."/>
            <person name="Gellesch M."/>
            <person name="Goldberg J."/>
            <person name="Griggs A."/>
            <person name="Gujja S."/>
            <person name="Heilman E."/>
            <person name="Heiman D."/>
            <person name="Howarth C."/>
            <person name="Mehta T."/>
            <person name="Neiman D."/>
            <person name="Pearson M."/>
            <person name="Roberts A."/>
            <person name="Saif S."/>
            <person name="Shea T."/>
            <person name="Shenoy N."/>
            <person name="Sisk P."/>
            <person name="Stolte C."/>
            <person name="Sykes S."/>
            <person name="White J."/>
            <person name="Yandava C."/>
            <person name="Allen-Vercoe E."/>
            <person name="Ambrose C."/>
            <person name="Strauss J."/>
            <person name="Daigneault M."/>
            <person name="Haas B."/>
            <person name="Nusbaum C."/>
            <person name="Birren B."/>
        </authorList>
    </citation>
    <scope>NUCLEOTIDE SEQUENCE [LARGE SCALE GENOMIC DNA]</scope>
    <source>
        <strain evidence="8 9">1_2_48FAA</strain>
    </source>
</reference>
<dbReference type="InterPro" id="IPR013780">
    <property type="entry name" value="Glyco_hydro_b"/>
</dbReference>
<evidence type="ECO:0000256" key="2">
    <source>
        <dbReference type="ARBA" id="ARBA00007951"/>
    </source>
</evidence>
<dbReference type="PANTHER" id="PTHR10030:SF37">
    <property type="entry name" value="ALPHA-L-FUCOSIDASE-RELATED"/>
    <property type="match status" value="1"/>
</dbReference>
<evidence type="ECO:0000313" key="8">
    <source>
        <dbReference type="EMBL" id="EFV30050.1"/>
    </source>
</evidence>
<evidence type="ECO:0000256" key="6">
    <source>
        <dbReference type="ARBA" id="ARBA00023295"/>
    </source>
</evidence>
<comment type="function">
    <text evidence="1">Alpha-L-fucosidase is responsible for hydrolyzing the alpha-1,6-linked fucose joined to the reducing-end N-acetylglucosamine of the carbohydrate moieties of glycoproteins.</text>
</comment>
<evidence type="ECO:0000256" key="3">
    <source>
        <dbReference type="ARBA" id="ARBA00012662"/>
    </source>
</evidence>
<evidence type="ECO:0000256" key="1">
    <source>
        <dbReference type="ARBA" id="ARBA00004071"/>
    </source>
</evidence>
<dbReference type="GO" id="GO:0006004">
    <property type="term" value="P:fucose metabolic process"/>
    <property type="evidence" value="ECO:0007669"/>
    <property type="project" value="InterPro"/>
</dbReference>
<keyword evidence="4" id="KW-0732">Signal</keyword>
<dbReference type="EC" id="3.2.1.51" evidence="3"/>
<dbReference type="InterPro" id="IPR000933">
    <property type="entry name" value="Glyco_hydro_29"/>
</dbReference>
<dbReference type="PRINTS" id="PR00741">
    <property type="entry name" value="GLHYDRLASE29"/>
</dbReference>
<dbReference type="GO" id="GO:0005764">
    <property type="term" value="C:lysosome"/>
    <property type="evidence" value="ECO:0007669"/>
    <property type="project" value="TreeGrafter"/>
</dbReference>
<dbReference type="EMBL" id="ACWG01000019">
    <property type="protein sequence ID" value="EFV30050.1"/>
    <property type="molecule type" value="Genomic_DNA"/>
</dbReference>